<gene>
    <name evidence="1" type="ORF">BCL74_2068</name>
</gene>
<organism evidence="1 2">
    <name type="scientific">Oceanibaculum indicum</name>
    <dbReference type="NCBI Taxonomy" id="526216"/>
    <lineage>
        <taxon>Bacteria</taxon>
        <taxon>Pseudomonadati</taxon>
        <taxon>Pseudomonadota</taxon>
        <taxon>Alphaproteobacteria</taxon>
        <taxon>Rhodospirillales</taxon>
        <taxon>Oceanibaculaceae</taxon>
        <taxon>Oceanibaculum</taxon>
    </lineage>
</organism>
<comment type="caution">
    <text evidence="1">The sequence shown here is derived from an EMBL/GenBank/DDBJ whole genome shotgun (WGS) entry which is preliminary data.</text>
</comment>
<accession>A0A420WGK1</accession>
<protein>
    <submittedName>
        <fullName evidence="1">Uncharacterized protein</fullName>
    </submittedName>
</protein>
<dbReference type="AlphaFoldDB" id="A0A420WGK1"/>
<sequence>MRDLHHNINIIAALPPVAVGTTGTGKTSSVVDRQGYDAVEFAFSYGAITATAATFTATIQHSDSATAASFTSVADVDLLGTEAAAGLGQGARVDGSTENVTRRVGYIGAKRYVRARVVSTATAGTPVGINALLGHPRHAPAAT</sequence>
<evidence type="ECO:0000313" key="2">
    <source>
        <dbReference type="Proteomes" id="UP000277424"/>
    </source>
</evidence>
<proteinExistence type="predicted"/>
<name>A0A420WGK1_9PROT</name>
<evidence type="ECO:0000313" key="1">
    <source>
        <dbReference type="EMBL" id="RKQ70128.1"/>
    </source>
</evidence>
<reference evidence="1 2" key="1">
    <citation type="submission" date="2018-10" db="EMBL/GenBank/DDBJ databases">
        <title>Comparative analysis of microorganisms from saline springs in Andes Mountain Range, Colombia.</title>
        <authorList>
            <person name="Rubin E."/>
        </authorList>
    </citation>
    <scope>NUCLEOTIDE SEQUENCE [LARGE SCALE GENOMIC DNA]</scope>
    <source>
        <strain evidence="1 2">USBA 36</strain>
    </source>
</reference>
<dbReference type="OrthoDB" id="5464931at2"/>
<dbReference type="RefSeq" id="WP_121219729.1">
    <property type="nucleotide sequence ID" value="NZ_RBIG01000002.1"/>
</dbReference>
<dbReference type="EMBL" id="RBIG01000002">
    <property type="protein sequence ID" value="RKQ70128.1"/>
    <property type="molecule type" value="Genomic_DNA"/>
</dbReference>
<dbReference type="Proteomes" id="UP000277424">
    <property type="component" value="Unassembled WGS sequence"/>
</dbReference>